<dbReference type="RefSeq" id="WP_121646164.1">
    <property type="nucleotide sequence ID" value="NZ_RCWN01000001.1"/>
</dbReference>
<organism evidence="2 3">
    <name type="scientific">Notoacmeibacter ruber</name>
    <dbReference type="NCBI Taxonomy" id="2670375"/>
    <lineage>
        <taxon>Bacteria</taxon>
        <taxon>Pseudomonadati</taxon>
        <taxon>Pseudomonadota</taxon>
        <taxon>Alphaproteobacteria</taxon>
        <taxon>Hyphomicrobiales</taxon>
        <taxon>Notoacmeibacteraceae</taxon>
        <taxon>Notoacmeibacter</taxon>
    </lineage>
</organism>
<feature type="transmembrane region" description="Helical" evidence="1">
    <location>
        <begin position="12"/>
        <end position="30"/>
    </location>
</feature>
<keyword evidence="1" id="KW-0472">Membrane</keyword>
<sequence>MIAAFLGATPPNLVLGVGIVLILNGLHLGYVSRHDDPGRIQVLYFSAGDAAWVLISLTLVVTGTFVTTAPGIVLTLLVAVGVGVLGLLQFLKVRH</sequence>
<feature type="transmembrane region" description="Helical" evidence="1">
    <location>
        <begin position="72"/>
        <end position="91"/>
    </location>
</feature>
<keyword evidence="1" id="KW-1133">Transmembrane helix</keyword>
<proteinExistence type="predicted"/>
<keyword evidence="3" id="KW-1185">Reference proteome</keyword>
<name>A0A3L7JEJ6_9HYPH</name>
<reference evidence="2 3" key="1">
    <citation type="submission" date="2018-10" db="EMBL/GenBank/DDBJ databases">
        <title>Notoacmeibacter sp. M2BS9Y-3-1, whole genome shotgun sequence.</title>
        <authorList>
            <person name="Tuo L."/>
        </authorList>
    </citation>
    <scope>NUCLEOTIDE SEQUENCE [LARGE SCALE GENOMIC DNA]</scope>
    <source>
        <strain evidence="2 3">M2BS9Y-3-1</strain>
    </source>
</reference>
<keyword evidence="1" id="KW-0812">Transmembrane</keyword>
<protein>
    <submittedName>
        <fullName evidence="2">Uncharacterized protein</fullName>
    </submittedName>
</protein>
<comment type="caution">
    <text evidence="2">The sequence shown here is derived from an EMBL/GenBank/DDBJ whole genome shotgun (WGS) entry which is preliminary data.</text>
</comment>
<evidence type="ECO:0000313" key="3">
    <source>
        <dbReference type="Proteomes" id="UP000281094"/>
    </source>
</evidence>
<dbReference type="AlphaFoldDB" id="A0A3L7JEJ6"/>
<accession>A0A3L7JEJ6</accession>
<feature type="transmembrane region" description="Helical" evidence="1">
    <location>
        <begin position="42"/>
        <end position="66"/>
    </location>
</feature>
<dbReference type="Proteomes" id="UP000281094">
    <property type="component" value="Unassembled WGS sequence"/>
</dbReference>
<dbReference type="EMBL" id="RCWN01000001">
    <property type="protein sequence ID" value="RLQ89197.1"/>
    <property type="molecule type" value="Genomic_DNA"/>
</dbReference>
<evidence type="ECO:0000313" key="2">
    <source>
        <dbReference type="EMBL" id="RLQ89197.1"/>
    </source>
</evidence>
<evidence type="ECO:0000256" key="1">
    <source>
        <dbReference type="SAM" id="Phobius"/>
    </source>
</evidence>
<gene>
    <name evidence="2" type="ORF">D8780_14050</name>
</gene>